<dbReference type="AlphaFoldDB" id="A0A7M1B6A1"/>
<dbReference type="PANTHER" id="PTHR43692">
    <property type="entry name" value="UDP-N-ACETYLMURAMOYLALANINE--D-GLUTAMATE LIGASE"/>
    <property type="match status" value="1"/>
</dbReference>
<protein>
    <recommendedName>
        <fullName evidence="9 10">UDP-N-acetylmuramoylalanine--D-glutamate ligase</fullName>
        <ecNumber evidence="9 10">6.3.2.9</ecNumber>
    </recommendedName>
    <alternativeName>
        <fullName evidence="9">D-glutamic acid-adding enzyme</fullName>
    </alternativeName>
    <alternativeName>
        <fullName evidence="9">UDP-N-acetylmuramoyl-L-alanyl-D-glutamate synthetase</fullName>
    </alternativeName>
</protein>
<gene>
    <name evidence="9 13" type="primary">murD</name>
    <name evidence="13" type="ORF">FM071_02350</name>
</gene>
<evidence type="ECO:0000259" key="12">
    <source>
        <dbReference type="Pfam" id="PF08245"/>
    </source>
</evidence>
<evidence type="ECO:0000256" key="3">
    <source>
        <dbReference type="ARBA" id="ARBA00022490"/>
    </source>
</evidence>
<feature type="binding site" evidence="9">
    <location>
        <begin position="119"/>
        <end position="125"/>
    </location>
    <ligand>
        <name>ATP</name>
        <dbReference type="ChEBI" id="CHEBI:30616"/>
    </ligand>
</feature>
<dbReference type="UniPathway" id="UPA00219"/>
<dbReference type="NCBIfam" id="TIGR01087">
    <property type="entry name" value="murD"/>
    <property type="match status" value="1"/>
</dbReference>
<evidence type="ECO:0000313" key="14">
    <source>
        <dbReference type="Proteomes" id="UP000593580"/>
    </source>
</evidence>
<evidence type="ECO:0000256" key="2">
    <source>
        <dbReference type="ARBA" id="ARBA00004752"/>
    </source>
</evidence>
<keyword evidence="9 10" id="KW-0961">Cell wall biogenesis/degradation</keyword>
<evidence type="ECO:0000259" key="11">
    <source>
        <dbReference type="Pfam" id="PF02875"/>
    </source>
</evidence>
<evidence type="ECO:0000313" key="13">
    <source>
        <dbReference type="EMBL" id="QOP45190.1"/>
    </source>
</evidence>
<dbReference type="Gene3D" id="3.40.1190.10">
    <property type="entry name" value="Mur-like, catalytic domain"/>
    <property type="match status" value="1"/>
</dbReference>
<dbReference type="InterPro" id="IPR005762">
    <property type="entry name" value="MurD"/>
</dbReference>
<dbReference type="InterPro" id="IPR036615">
    <property type="entry name" value="Mur_ligase_C_dom_sf"/>
</dbReference>
<dbReference type="Gene3D" id="3.90.190.20">
    <property type="entry name" value="Mur ligase, C-terminal domain"/>
    <property type="match status" value="1"/>
</dbReference>
<dbReference type="GO" id="GO:0008764">
    <property type="term" value="F:UDP-N-acetylmuramoylalanine-D-glutamate ligase activity"/>
    <property type="evidence" value="ECO:0007669"/>
    <property type="project" value="UniProtKB-UniRule"/>
</dbReference>
<dbReference type="KEGG" id="spal:FM071_02350"/>
<comment type="catalytic activity">
    <reaction evidence="9 10">
        <text>UDP-N-acetyl-alpha-D-muramoyl-L-alanine + D-glutamate + ATP = UDP-N-acetyl-alpha-D-muramoyl-L-alanyl-D-glutamate + ADP + phosphate + H(+)</text>
        <dbReference type="Rhea" id="RHEA:16429"/>
        <dbReference type="ChEBI" id="CHEBI:15378"/>
        <dbReference type="ChEBI" id="CHEBI:29986"/>
        <dbReference type="ChEBI" id="CHEBI:30616"/>
        <dbReference type="ChEBI" id="CHEBI:43474"/>
        <dbReference type="ChEBI" id="CHEBI:83898"/>
        <dbReference type="ChEBI" id="CHEBI:83900"/>
        <dbReference type="ChEBI" id="CHEBI:456216"/>
        <dbReference type="EC" id="6.3.2.9"/>
    </reaction>
</comment>
<keyword evidence="7 9" id="KW-0067">ATP-binding</keyword>
<dbReference type="Pfam" id="PF08245">
    <property type="entry name" value="Mur_ligase_M"/>
    <property type="match status" value="1"/>
</dbReference>
<feature type="domain" description="Mur ligase C-terminal" evidence="11">
    <location>
        <begin position="295"/>
        <end position="407"/>
    </location>
</feature>
<keyword evidence="9 10" id="KW-0573">Peptidoglycan synthesis</keyword>
<comment type="function">
    <text evidence="9 10">Cell wall formation. Catalyzes the addition of glutamate to the nucleotide precursor UDP-N-acetylmuramoyl-L-alanine (UMA).</text>
</comment>
<comment type="subcellular location">
    <subcellularLocation>
        <location evidence="1 9 10">Cytoplasm</location>
    </subcellularLocation>
</comment>
<evidence type="ECO:0000256" key="9">
    <source>
        <dbReference type="HAMAP-Rule" id="MF_00639"/>
    </source>
</evidence>
<name>A0A7M1B6A1_9BACT</name>
<keyword evidence="9 10" id="KW-0133">Cell shape</keyword>
<dbReference type="PANTHER" id="PTHR43692:SF1">
    <property type="entry name" value="UDP-N-ACETYLMURAMOYLALANINE--D-GLUTAMATE LIGASE"/>
    <property type="match status" value="1"/>
</dbReference>
<keyword evidence="6 9" id="KW-0547">Nucleotide-binding</keyword>
<reference evidence="13 14" key="1">
    <citation type="submission" date="2019-07" db="EMBL/GenBank/DDBJ databases">
        <title>Sulfurimonas paralvinellae sp. nov., a novel mesophilic, hydrogen- and sulfur-oxidizing chemolithoautotroph within the Epsilonproteo- bacteria isolated from a deep-sea hydrothermal vent polychaete nest, reclassification of Thiomicrospira denitrificans as Sulfurimonas denitrificans comb. nov. and emended description of the genus Sulfurimonas.</title>
        <authorList>
            <person name="Wang S."/>
            <person name="Jiang L."/>
            <person name="Shao Z."/>
        </authorList>
    </citation>
    <scope>NUCLEOTIDE SEQUENCE [LARGE SCALE GENOMIC DNA]</scope>
    <source>
        <strain evidence="13 14">GO25</strain>
    </source>
</reference>
<dbReference type="HAMAP" id="MF_00639">
    <property type="entry name" value="MurD"/>
    <property type="match status" value="1"/>
</dbReference>
<dbReference type="GO" id="GO:0004326">
    <property type="term" value="F:tetrahydrofolylpolyglutamate synthase activity"/>
    <property type="evidence" value="ECO:0007669"/>
    <property type="project" value="InterPro"/>
</dbReference>
<organism evidence="13 14">
    <name type="scientific">Sulfurimonas paralvinellae</name>
    <dbReference type="NCBI Taxonomy" id="317658"/>
    <lineage>
        <taxon>Bacteria</taxon>
        <taxon>Pseudomonadati</taxon>
        <taxon>Campylobacterota</taxon>
        <taxon>Epsilonproteobacteria</taxon>
        <taxon>Campylobacterales</taxon>
        <taxon>Sulfurimonadaceae</taxon>
        <taxon>Sulfurimonas</taxon>
    </lineage>
</organism>
<accession>A0A7M1B6A1</accession>
<keyword evidence="4 9" id="KW-0436">Ligase</keyword>
<evidence type="ECO:0000256" key="1">
    <source>
        <dbReference type="ARBA" id="ARBA00004496"/>
    </source>
</evidence>
<dbReference type="EMBL" id="CP041406">
    <property type="protein sequence ID" value="QOP45190.1"/>
    <property type="molecule type" value="Genomic_DNA"/>
</dbReference>
<dbReference type="GO" id="GO:0009252">
    <property type="term" value="P:peptidoglycan biosynthetic process"/>
    <property type="evidence" value="ECO:0007669"/>
    <property type="project" value="UniProtKB-UniRule"/>
</dbReference>
<dbReference type="SUPFAM" id="SSF53244">
    <property type="entry name" value="MurD-like peptide ligases, peptide-binding domain"/>
    <property type="match status" value="1"/>
</dbReference>
<dbReference type="GO" id="GO:0008360">
    <property type="term" value="P:regulation of cell shape"/>
    <property type="evidence" value="ECO:0007669"/>
    <property type="project" value="UniProtKB-KW"/>
</dbReference>
<evidence type="ECO:0000256" key="10">
    <source>
        <dbReference type="RuleBase" id="RU003664"/>
    </source>
</evidence>
<keyword evidence="14" id="KW-1185">Reference proteome</keyword>
<dbReference type="EC" id="6.3.2.9" evidence="9 10"/>
<evidence type="ECO:0000256" key="7">
    <source>
        <dbReference type="ARBA" id="ARBA00022840"/>
    </source>
</evidence>
<comment type="pathway">
    <text evidence="2 9 10">Cell wall biogenesis; peptidoglycan biosynthesis.</text>
</comment>
<keyword evidence="3 9" id="KW-0963">Cytoplasm</keyword>
<proteinExistence type="inferred from homology"/>
<dbReference type="InterPro" id="IPR004101">
    <property type="entry name" value="Mur_ligase_C"/>
</dbReference>
<evidence type="ECO:0000256" key="6">
    <source>
        <dbReference type="ARBA" id="ARBA00022741"/>
    </source>
</evidence>
<dbReference type="GO" id="GO:0071555">
    <property type="term" value="P:cell wall organization"/>
    <property type="evidence" value="ECO:0007669"/>
    <property type="project" value="UniProtKB-KW"/>
</dbReference>
<keyword evidence="5 9" id="KW-0132">Cell division</keyword>
<evidence type="ECO:0000256" key="8">
    <source>
        <dbReference type="ARBA" id="ARBA00023306"/>
    </source>
</evidence>
<comment type="similarity">
    <text evidence="9">Belongs to the MurCDEF family.</text>
</comment>
<dbReference type="Pfam" id="PF02875">
    <property type="entry name" value="Mur_ligase_C"/>
    <property type="match status" value="1"/>
</dbReference>
<dbReference type="GO" id="GO:0005737">
    <property type="term" value="C:cytoplasm"/>
    <property type="evidence" value="ECO:0007669"/>
    <property type="project" value="UniProtKB-SubCell"/>
</dbReference>
<dbReference type="PROSITE" id="PS01011">
    <property type="entry name" value="FOLYLPOLYGLU_SYNT_1"/>
    <property type="match status" value="1"/>
</dbReference>
<dbReference type="InterPro" id="IPR036565">
    <property type="entry name" value="Mur-like_cat_sf"/>
</dbReference>
<dbReference type="Proteomes" id="UP000593580">
    <property type="component" value="Chromosome"/>
</dbReference>
<evidence type="ECO:0000256" key="5">
    <source>
        <dbReference type="ARBA" id="ARBA00022618"/>
    </source>
</evidence>
<dbReference type="GO" id="GO:0051301">
    <property type="term" value="P:cell division"/>
    <property type="evidence" value="ECO:0007669"/>
    <property type="project" value="UniProtKB-KW"/>
</dbReference>
<dbReference type="GO" id="GO:0005524">
    <property type="term" value="F:ATP binding"/>
    <property type="evidence" value="ECO:0007669"/>
    <property type="project" value="UniProtKB-UniRule"/>
</dbReference>
<evidence type="ECO:0000256" key="4">
    <source>
        <dbReference type="ARBA" id="ARBA00022598"/>
    </source>
</evidence>
<keyword evidence="8 9" id="KW-0131">Cell cycle</keyword>
<sequence length="434" mass="49413">MGKIICRKNLKRCCVSMLNDLVSDLEQYKKIAIFGYGVEGRSFHAFAEKYLPDVAISIVDKNYADDDNYLDGLREAELIVKSPGISLHTLGIDYDAYNFTSITELFLKHFGSQIIGVTGTKGKSTLVTLIDSMLKNAGRKSLLCGNIGISPLQAIETIDEETTVVMELSSHQLHHVNHSPHIAVLTNLFPEHLDYYEDLADYYEAKFNIFRHQNARDIFIYNLQNPNNYFDTEKAPSKHTYNVFANELKNEVQFNIKNGYIHHATLQILEKLAEILEIDESTFMKTVTTFQTLPHRLEFVDEIDGVSYINDSISTIPQASMEAMKILKNVDTIILGGYDRGVDYSELVNFLRESNVKNIICFSDTGKQIYEKINEEENNKHLFYMHDLRESVKKAGECAREIVLFSPAASSFNSYKNFAERGEEFKSLVNNLKG</sequence>
<feature type="domain" description="Mur ligase central" evidence="12">
    <location>
        <begin position="117"/>
        <end position="258"/>
    </location>
</feature>
<dbReference type="SUPFAM" id="SSF53623">
    <property type="entry name" value="MurD-like peptide ligases, catalytic domain"/>
    <property type="match status" value="1"/>
</dbReference>
<dbReference type="InterPro" id="IPR013221">
    <property type="entry name" value="Mur_ligase_cen"/>
</dbReference>
<dbReference type="InterPro" id="IPR018109">
    <property type="entry name" value="Folylpolyglutamate_synth_CS"/>
</dbReference>